<evidence type="ECO:0000313" key="11">
    <source>
        <dbReference type="Proteomes" id="UP000285951"/>
    </source>
</evidence>
<evidence type="ECO:0000256" key="2">
    <source>
        <dbReference type="ARBA" id="ARBA00006275"/>
    </source>
</evidence>
<feature type="domain" description="RagB/SusD" evidence="7">
    <location>
        <begin position="347"/>
        <end position="610"/>
    </location>
</feature>
<dbReference type="Pfam" id="PF14322">
    <property type="entry name" value="SusD-like_3"/>
    <property type="match status" value="1"/>
</dbReference>
<keyword evidence="4" id="KW-0472">Membrane</keyword>
<dbReference type="OrthoDB" id="1109873at2"/>
<keyword evidence="11" id="KW-1185">Reference proteome</keyword>
<evidence type="ECO:0000256" key="6">
    <source>
        <dbReference type="SAM" id="Coils"/>
    </source>
</evidence>
<evidence type="ECO:0000313" key="9">
    <source>
        <dbReference type="EMBL" id="MUP36712.1"/>
    </source>
</evidence>
<dbReference type="PROSITE" id="PS51257">
    <property type="entry name" value="PROKAR_LIPOPROTEIN"/>
    <property type="match status" value="1"/>
</dbReference>
<evidence type="ECO:0000256" key="4">
    <source>
        <dbReference type="ARBA" id="ARBA00023136"/>
    </source>
</evidence>
<dbReference type="Proteomes" id="UP000285951">
    <property type="component" value="Unassembled WGS sequence"/>
</dbReference>
<evidence type="ECO:0000256" key="1">
    <source>
        <dbReference type="ARBA" id="ARBA00004442"/>
    </source>
</evidence>
<accession>A0A7M4D233</accession>
<gene>
    <name evidence="10" type="ORF">DWB62_002670</name>
    <name evidence="9" type="ORF">GNY23_02670</name>
</gene>
<comment type="caution">
    <text evidence="9">The sequence shown here is derived from an EMBL/GenBank/DDBJ whole genome shotgun (WGS) entry which is preliminary data.</text>
</comment>
<dbReference type="AlphaFoldDB" id="A0A7M4D233"/>
<protein>
    <submittedName>
        <fullName evidence="9">RagB/SusD family nutrient uptake outer membrane protein</fullName>
    </submittedName>
</protein>
<dbReference type="RefSeq" id="WP_156194615.1">
    <property type="nucleotide sequence ID" value="NZ_QTZN02000003.1"/>
</dbReference>
<dbReference type="Proteomes" id="UP000462449">
    <property type="component" value="Unassembled WGS sequence"/>
</dbReference>
<evidence type="ECO:0000259" key="8">
    <source>
        <dbReference type="Pfam" id="PF14322"/>
    </source>
</evidence>
<comment type="subcellular location">
    <subcellularLocation>
        <location evidence="1">Cell outer membrane</location>
    </subcellularLocation>
</comment>
<feature type="coiled-coil region" evidence="6">
    <location>
        <begin position="130"/>
        <end position="157"/>
    </location>
</feature>
<dbReference type="InterPro" id="IPR011990">
    <property type="entry name" value="TPR-like_helical_dom_sf"/>
</dbReference>
<evidence type="ECO:0000259" key="7">
    <source>
        <dbReference type="Pfam" id="PF07980"/>
    </source>
</evidence>
<dbReference type="Gene3D" id="1.25.40.390">
    <property type="match status" value="1"/>
</dbReference>
<dbReference type="EMBL" id="QTZN02000003">
    <property type="protein sequence ID" value="MVB05917.1"/>
    <property type="molecule type" value="Genomic_DNA"/>
</dbReference>
<dbReference type="EMBL" id="WOTW01000003">
    <property type="protein sequence ID" value="MUP36712.1"/>
    <property type="molecule type" value="Genomic_DNA"/>
</dbReference>
<evidence type="ECO:0000256" key="3">
    <source>
        <dbReference type="ARBA" id="ARBA00022729"/>
    </source>
</evidence>
<dbReference type="InterPro" id="IPR033985">
    <property type="entry name" value="SusD-like_N"/>
</dbReference>
<dbReference type="Pfam" id="PF07980">
    <property type="entry name" value="SusD_RagB"/>
    <property type="match status" value="1"/>
</dbReference>
<keyword evidence="5" id="KW-0998">Cell outer membrane</keyword>
<dbReference type="SUPFAM" id="SSF48452">
    <property type="entry name" value="TPR-like"/>
    <property type="match status" value="1"/>
</dbReference>
<keyword evidence="6" id="KW-0175">Coiled coil</keyword>
<reference evidence="9 12" key="2">
    <citation type="submission" date="2019-12" db="EMBL/GenBank/DDBJ databases">
        <title>Draft genome sequence of Labilibaculum sp. strain 44 isolated from deep waters of Black Sea.</title>
        <authorList>
            <person name="Yadav S."/>
            <person name="Villanueva L."/>
        </authorList>
    </citation>
    <scope>NUCLEOTIDE SEQUENCE [LARGE SCALE GENOMIC DNA]</scope>
    <source>
        <strain evidence="9 12">44</strain>
    </source>
</reference>
<organism evidence="9 12">
    <name type="scientific">Labilibaculum euxinus</name>
    <dbReference type="NCBI Taxonomy" id="2686357"/>
    <lineage>
        <taxon>Bacteria</taxon>
        <taxon>Pseudomonadati</taxon>
        <taxon>Bacteroidota</taxon>
        <taxon>Bacteroidia</taxon>
        <taxon>Marinilabiliales</taxon>
        <taxon>Marinifilaceae</taxon>
        <taxon>Labilibaculum</taxon>
    </lineage>
</organism>
<evidence type="ECO:0000313" key="12">
    <source>
        <dbReference type="Proteomes" id="UP000462449"/>
    </source>
</evidence>
<evidence type="ECO:0000256" key="5">
    <source>
        <dbReference type="ARBA" id="ARBA00023237"/>
    </source>
</evidence>
<dbReference type="GO" id="GO:0009279">
    <property type="term" value="C:cell outer membrane"/>
    <property type="evidence" value="ECO:0007669"/>
    <property type="project" value="UniProtKB-SubCell"/>
</dbReference>
<proteinExistence type="inferred from homology"/>
<evidence type="ECO:0000313" key="10">
    <source>
        <dbReference type="EMBL" id="MVB05917.1"/>
    </source>
</evidence>
<feature type="domain" description="SusD-like N-terminal" evidence="8">
    <location>
        <begin position="25"/>
        <end position="248"/>
    </location>
</feature>
<comment type="similarity">
    <text evidence="2">Belongs to the SusD family.</text>
</comment>
<dbReference type="InterPro" id="IPR012944">
    <property type="entry name" value="SusD_RagB_dom"/>
</dbReference>
<keyword evidence="3" id="KW-0732">Signal</keyword>
<name>A0A7M4D233_9BACT</name>
<sequence>MKRYINLLLKGWVFLMIIGLASCEDYLDKAPESEISKTDAFVNFYNFQGFVEELYCAVPDITTANWSCDWNLGDEVIERESAVWLNTAFDKGDYWAWTNTNWISYLDKGKVVTGKGQREQGLWPNAWYAIRKANLGLENLDNMVDATQEERDLIEGQLLFFRAWFHFKLMSFWGGLPYLDRALGSVEKLELPRLSYQECADKAAVDFERAAELLPIDWDGTVVGKDTEGNNQQRITKIMALAYAGKNYLYAGSPLMNYESTGSKTFNAEYCKKAADVFGELLKIVDAGQTNIALLNFSDYSALFYTDGRSTIPGGIGDTREAIFQCLVNGEWFKGCPWGPSALWTEANIGGGAVCPNARFVENYGMANGLPIDDPNSGYDANDPWANRDPRFYHDIIIDGDQVISGSAPADKEQFRYAQLFTGGASRQINKSGRSGYLLSKVTPMRINEIDGFNGNYMHLSYMRLADVYLMYAEAVLQGYGSAGSSANNYTLTAEGAFNKIRERAGAGIIDARYSGNKGKFMDEIIRERAMELGFEGDFRFQDLRRWLLAEKQEYKEKTAVEFDRGADGKPVNYRERLVLTRVFEQKHYWLPLKVSDVTLYPSFGQNPGW</sequence>
<reference evidence="10 11" key="1">
    <citation type="submission" date="2019-11" db="EMBL/GenBank/DDBJ databases">
        <title>Draft genome sequence of Labilibaculum sp. strain SYP isolated from Black Sea.</title>
        <authorList>
            <person name="Yadav S."/>
            <person name="Villanueva L."/>
        </authorList>
    </citation>
    <scope>NUCLEOTIDE SEQUENCE [LARGE SCALE GENOMIC DNA]</scope>
    <source>
        <strain evidence="10 11">44</strain>
    </source>
</reference>